<reference evidence="2 6" key="3">
    <citation type="submission" date="2024-03" db="EMBL/GenBank/DDBJ databases">
        <title>Analysis of soft rot Pectobacteriaceae population diversity in US potato growing regions between 2016 and 2022.</title>
        <authorList>
            <person name="Ma X."/>
            <person name="Zhang X."/>
            <person name="Stodghill P."/>
            <person name="Rioux R."/>
            <person name="Babler B."/>
            <person name="Shrestha S."/>
            <person name="Babler B."/>
            <person name="Rivedal H."/>
            <person name="Frost K."/>
            <person name="Hao J."/>
            <person name="Secor G."/>
            <person name="Swingle B."/>
        </authorList>
    </citation>
    <scope>NUCLEOTIDE SEQUENCE [LARGE SCALE GENOMIC DNA]</scope>
    <source>
        <strain evidence="2 6">UMSS2</strain>
    </source>
</reference>
<organism evidence="3">
    <name type="scientific">Pectobacterium versatile</name>
    <dbReference type="NCBI Taxonomy" id="2488639"/>
    <lineage>
        <taxon>Bacteria</taxon>
        <taxon>Pseudomonadati</taxon>
        <taxon>Pseudomonadota</taxon>
        <taxon>Gammaproteobacteria</taxon>
        <taxon>Enterobacterales</taxon>
        <taxon>Pectobacteriaceae</taxon>
        <taxon>Pectobacterium</taxon>
    </lineage>
</organism>
<reference evidence="4 5" key="2">
    <citation type="submission" date="2020-11" db="EMBL/GenBank/DDBJ databases">
        <title>Complete genome sequence of Pectobacterium versatile F131.</title>
        <authorList>
            <person name="Shirshikov F.V."/>
            <person name="Miroshnikov K."/>
            <person name="Toshakov S.V."/>
            <person name="Kabanova A.P."/>
            <person name="Barannik A.P."/>
            <person name="Shneider M."/>
            <person name="Ignatov A.N."/>
            <person name="Miroshnikov K.A."/>
            <person name="Mikhailova Y.V."/>
            <person name="Shelenkov A."/>
            <person name="Yanushevich Y.G."/>
            <person name="Evseev P.V."/>
        </authorList>
    </citation>
    <scope>NUCLEOTIDE SEQUENCE [LARGE SCALE GENOMIC DNA]</scope>
    <source>
        <strain evidence="4 5">F131</strain>
    </source>
</reference>
<dbReference type="RefSeq" id="WP_103971825.1">
    <property type="nucleotide sequence ID" value="NZ_BGPS01000007.1"/>
</dbReference>
<evidence type="ECO:0000256" key="1">
    <source>
        <dbReference type="SAM" id="Phobius"/>
    </source>
</evidence>
<accession>A0A855MBY6</accession>
<keyword evidence="6" id="KW-1185">Reference proteome</keyword>
<keyword evidence="1" id="KW-0472">Membrane</keyword>
<dbReference type="AlphaFoldDB" id="A0A855MBY6"/>
<name>A0A855MBY6_9GAMM</name>
<evidence type="ECO:0000313" key="2">
    <source>
        <dbReference type="EMBL" id="MEI7101192.1"/>
    </source>
</evidence>
<feature type="transmembrane region" description="Helical" evidence="1">
    <location>
        <begin position="12"/>
        <end position="34"/>
    </location>
</feature>
<evidence type="ECO:0000313" key="5">
    <source>
        <dbReference type="Proteomes" id="UP000237284"/>
    </source>
</evidence>
<evidence type="ECO:0000313" key="6">
    <source>
        <dbReference type="Proteomes" id="UP001313132"/>
    </source>
</evidence>
<gene>
    <name evidence="4" type="ORF">F131LOC_002925</name>
    <name evidence="3" type="ORF">F131LOC_02786</name>
    <name evidence="2" type="ORF">WCT63_01865</name>
</gene>
<keyword evidence="1" id="KW-1133">Transmembrane helix</keyword>
<evidence type="ECO:0000313" key="3">
    <source>
        <dbReference type="EMBL" id="POY49482.1"/>
    </source>
</evidence>
<feature type="transmembrane region" description="Helical" evidence="1">
    <location>
        <begin position="80"/>
        <end position="100"/>
    </location>
</feature>
<sequence length="135" mass="14658">MDTSVLPIIYDILTSDTIASISGLFGCLNISLFWRPQKQNNYSKYTSALIIISASSAFSLVGIITGMLHINTSKIENTTGLGYLIGAIAVGLVTLLANFFSYRENSDILDIASKIKQARKGTQSVSRPLLVPHTF</sequence>
<dbReference type="EMBL" id="CP065030">
    <property type="protein sequence ID" value="QPK16363.1"/>
    <property type="molecule type" value="Genomic_DNA"/>
</dbReference>
<protein>
    <submittedName>
        <fullName evidence="3">Uncharacterized protein</fullName>
    </submittedName>
</protein>
<evidence type="ECO:0000313" key="4">
    <source>
        <dbReference type="EMBL" id="QPK16363.1"/>
    </source>
</evidence>
<dbReference type="EMBL" id="PDVW01000015">
    <property type="protein sequence ID" value="POY49482.1"/>
    <property type="molecule type" value="Genomic_DNA"/>
</dbReference>
<dbReference type="Proteomes" id="UP001313132">
    <property type="component" value="Unassembled WGS sequence"/>
</dbReference>
<keyword evidence="1" id="KW-0812">Transmembrane</keyword>
<reference evidence="3" key="1">
    <citation type="submission" date="2017-12" db="EMBL/GenBank/DDBJ databases">
        <title>First report on the novel genomospecies/subspecies of Pectobacterium carotovorum in Russia.</title>
        <authorList>
            <person name="Shirshikov F.V."/>
            <person name="Miroshnikov K."/>
            <person name="Toshakov S.V."/>
            <person name="Kabanova A.P."/>
            <person name="Barannik A.P."/>
            <person name="Shneider M."/>
            <person name="Ignatov A.N."/>
            <person name="Miroshnikov K.A."/>
        </authorList>
    </citation>
    <scope>NUCLEOTIDE SEQUENCE [LARGE SCALE GENOMIC DNA]</scope>
    <source>
        <strain evidence="3">F131</strain>
    </source>
</reference>
<feature type="transmembrane region" description="Helical" evidence="1">
    <location>
        <begin position="46"/>
        <end position="68"/>
    </location>
</feature>
<dbReference type="EMBL" id="JBBBON010000001">
    <property type="protein sequence ID" value="MEI7101192.1"/>
    <property type="molecule type" value="Genomic_DNA"/>
</dbReference>
<dbReference type="Proteomes" id="UP000237284">
    <property type="component" value="Chromosome"/>
</dbReference>
<proteinExistence type="predicted"/>